<protein>
    <submittedName>
        <fullName evidence="3">Uncharacterized protein</fullName>
    </submittedName>
</protein>
<keyword evidence="2" id="KW-1133">Transmembrane helix</keyword>
<feature type="region of interest" description="Disordered" evidence="1">
    <location>
        <begin position="46"/>
        <end position="85"/>
    </location>
</feature>
<evidence type="ECO:0000313" key="3">
    <source>
        <dbReference type="EMBL" id="GAA2099459.1"/>
    </source>
</evidence>
<evidence type="ECO:0000256" key="1">
    <source>
        <dbReference type="SAM" id="MobiDB-lite"/>
    </source>
</evidence>
<keyword evidence="4" id="KW-1185">Reference proteome</keyword>
<reference evidence="4" key="1">
    <citation type="journal article" date="2019" name="Int. J. Syst. Evol. Microbiol.">
        <title>The Global Catalogue of Microorganisms (GCM) 10K type strain sequencing project: providing services to taxonomists for standard genome sequencing and annotation.</title>
        <authorList>
            <consortium name="The Broad Institute Genomics Platform"/>
            <consortium name="The Broad Institute Genome Sequencing Center for Infectious Disease"/>
            <person name="Wu L."/>
            <person name="Ma J."/>
        </authorList>
    </citation>
    <scope>NUCLEOTIDE SEQUENCE [LARGE SCALE GENOMIC DNA]</scope>
    <source>
        <strain evidence="4">JCM 15900</strain>
    </source>
</reference>
<comment type="caution">
    <text evidence="3">The sequence shown here is derived from an EMBL/GenBank/DDBJ whole genome shotgun (WGS) entry which is preliminary data.</text>
</comment>
<proteinExistence type="predicted"/>
<sequence length="85" mass="9442">MTVEYIKVLLPSIGVGLLFWYVMRGILRSDSTEREEMEKYYQQIDRDGAHEEAVEGQLQNAPAGSGGHSEQEGAADGTRDEGRPD</sequence>
<gene>
    <name evidence="3" type="ORF">GCM10009823_21330</name>
</gene>
<keyword evidence="2" id="KW-0472">Membrane</keyword>
<organism evidence="3 4">
    <name type="scientific">Brevibacterium salitolerans</name>
    <dbReference type="NCBI Taxonomy" id="1403566"/>
    <lineage>
        <taxon>Bacteria</taxon>
        <taxon>Bacillati</taxon>
        <taxon>Actinomycetota</taxon>
        <taxon>Actinomycetes</taxon>
        <taxon>Micrococcales</taxon>
        <taxon>Brevibacteriaceae</taxon>
        <taxon>Brevibacterium</taxon>
    </lineage>
</organism>
<name>A0ABP5IF53_9MICO</name>
<keyword evidence="2" id="KW-0812">Transmembrane</keyword>
<dbReference type="Proteomes" id="UP001500984">
    <property type="component" value="Unassembled WGS sequence"/>
</dbReference>
<evidence type="ECO:0000256" key="2">
    <source>
        <dbReference type="SAM" id="Phobius"/>
    </source>
</evidence>
<feature type="transmembrane region" description="Helical" evidence="2">
    <location>
        <begin position="6"/>
        <end position="27"/>
    </location>
</feature>
<evidence type="ECO:0000313" key="4">
    <source>
        <dbReference type="Proteomes" id="UP001500984"/>
    </source>
</evidence>
<dbReference type="EMBL" id="BAAAPZ010000008">
    <property type="protein sequence ID" value="GAA2099459.1"/>
    <property type="molecule type" value="Genomic_DNA"/>
</dbReference>
<accession>A0ABP5IF53</accession>